<dbReference type="InterPro" id="IPR010093">
    <property type="entry name" value="SinI_DNA-bd"/>
</dbReference>
<reference evidence="2" key="1">
    <citation type="submission" date="2023-10" db="EMBL/GenBank/DDBJ databases">
        <title>Genome sequence of Blautia coccoides DSM 935.</title>
        <authorList>
            <person name="Boeer T."/>
            <person name="Bengelsdorf F.R."/>
            <person name="Daniel R."/>
            <person name="Poehlein A."/>
        </authorList>
    </citation>
    <scope>NUCLEOTIDE SEQUENCE [LARGE SCALE GENOMIC DNA]</scope>
    <source>
        <strain evidence="2">DSM 935</strain>
    </source>
</reference>
<accession>A0ABZ0U8S4</accession>
<dbReference type="Proteomes" id="UP001325248">
    <property type="component" value="Chromosome"/>
</dbReference>
<organism evidence="2 3">
    <name type="scientific">Blautia producta</name>
    <dbReference type="NCBI Taxonomy" id="33035"/>
    <lineage>
        <taxon>Bacteria</taxon>
        <taxon>Bacillati</taxon>
        <taxon>Bacillota</taxon>
        <taxon>Clostridia</taxon>
        <taxon>Lachnospirales</taxon>
        <taxon>Lachnospiraceae</taxon>
        <taxon>Blautia</taxon>
    </lineage>
</organism>
<feature type="domain" description="Helix-turn-helix" evidence="1">
    <location>
        <begin position="19"/>
        <end position="65"/>
    </location>
</feature>
<dbReference type="Pfam" id="PF12728">
    <property type="entry name" value="HTH_17"/>
    <property type="match status" value="1"/>
</dbReference>
<evidence type="ECO:0000259" key="1">
    <source>
        <dbReference type="Pfam" id="PF12728"/>
    </source>
</evidence>
<evidence type="ECO:0000313" key="2">
    <source>
        <dbReference type="EMBL" id="WPX72271.1"/>
    </source>
</evidence>
<sequence length="71" mass="8322">MIKKSETYASVFKDYPDVVTVEQMAEMLGISTKTAYRLLKNNVIQHFMIGRIYKVPKYHILTYLNLLEPPK</sequence>
<evidence type="ECO:0000313" key="3">
    <source>
        <dbReference type="Proteomes" id="UP001325248"/>
    </source>
</evidence>
<name>A0ABZ0U8S4_9FIRM</name>
<keyword evidence="3" id="KW-1185">Reference proteome</keyword>
<dbReference type="NCBIfam" id="TIGR01764">
    <property type="entry name" value="excise"/>
    <property type="match status" value="1"/>
</dbReference>
<proteinExistence type="predicted"/>
<protein>
    <recommendedName>
        <fullName evidence="1">Helix-turn-helix domain-containing protein</fullName>
    </recommendedName>
</protein>
<dbReference type="EMBL" id="CP136422">
    <property type="protein sequence ID" value="WPX72271.1"/>
    <property type="molecule type" value="Genomic_DNA"/>
</dbReference>
<dbReference type="InterPro" id="IPR041657">
    <property type="entry name" value="HTH_17"/>
</dbReference>
<dbReference type="Gene3D" id="1.10.10.60">
    <property type="entry name" value="Homeodomain-like"/>
    <property type="match status" value="1"/>
</dbReference>
<gene>
    <name evidence="2" type="ORF">BLCOC_06070</name>
</gene>